<feature type="non-terminal residue" evidence="1">
    <location>
        <position position="260"/>
    </location>
</feature>
<dbReference type="Proteomes" id="UP000008311">
    <property type="component" value="Unassembled WGS sequence"/>
</dbReference>
<evidence type="ECO:0000313" key="2">
    <source>
        <dbReference type="Proteomes" id="UP000008311"/>
    </source>
</evidence>
<dbReference type="AlphaFoldDB" id="B9TP04"/>
<organism evidence="1 2">
    <name type="scientific">Ricinus communis</name>
    <name type="common">Castor bean</name>
    <dbReference type="NCBI Taxonomy" id="3988"/>
    <lineage>
        <taxon>Eukaryota</taxon>
        <taxon>Viridiplantae</taxon>
        <taxon>Streptophyta</taxon>
        <taxon>Embryophyta</taxon>
        <taxon>Tracheophyta</taxon>
        <taxon>Spermatophyta</taxon>
        <taxon>Magnoliopsida</taxon>
        <taxon>eudicotyledons</taxon>
        <taxon>Gunneridae</taxon>
        <taxon>Pentapetalae</taxon>
        <taxon>rosids</taxon>
        <taxon>fabids</taxon>
        <taxon>Malpighiales</taxon>
        <taxon>Euphorbiaceae</taxon>
        <taxon>Acalyphoideae</taxon>
        <taxon>Acalypheae</taxon>
        <taxon>Ricinus</taxon>
    </lineage>
</organism>
<dbReference type="InParanoid" id="B9TP04"/>
<sequence>VRHIGHEGQLRRHRVTPAHVERVVGRAVALAGQGLAHHLQRHLDLVGGVIGIIQPRAPAQRVGGARHQVAAVVVEALLRPRQVAAGVQRQRRRQLAADGEFQPARMAALTIGARGQQHVRRHEVAVVDDGVGVLAVVAAQIGFQAADPGLVADFERIGLGRLQVRVAREDVEFVAVGHVRIQVAGVGAADPARVGEAQVGVVADLVGGVGARNVVDVMVLRLDIAGDLVDVHVGVLGAQAGQRAPAFAQAHLVGAVQRVD</sequence>
<name>B9TP04_RICCO</name>
<reference evidence="2" key="1">
    <citation type="journal article" date="2010" name="Nat. Biotechnol.">
        <title>Draft genome sequence of the oilseed species Ricinus communis.</title>
        <authorList>
            <person name="Chan A.P."/>
            <person name="Crabtree J."/>
            <person name="Zhao Q."/>
            <person name="Lorenzi H."/>
            <person name="Orvis J."/>
            <person name="Puiu D."/>
            <person name="Melake-Berhan A."/>
            <person name="Jones K.M."/>
            <person name="Redman J."/>
            <person name="Chen G."/>
            <person name="Cahoon E.B."/>
            <person name="Gedil M."/>
            <person name="Stanke M."/>
            <person name="Haas B.J."/>
            <person name="Wortman J.R."/>
            <person name="Fraser-Liggett C.M."/>
            <person name="Ravel J."/>
            <person name="Rabinowicz P.D."/>
        </authorList>
    </citation>
    <scope>NUCLEOTIDE SEQUENCE [LARGE SCALE GENOMIC DNA]</scope>
    <source>
        <strain evidence="2">cv. Hale</strain>
    </source>
</reference>
<feature type="non-terminal residue" evidence="1">
    <location>
        <position position="1"/>
    </location>
</feature>
<dbReference type="EMBL" id="EQ994089">
    <property type="protein sequence ID" value="EEF22410.1"/>
    <property type="molecule type" value="Genomic_DNA"/>
</dbReference>
<evidence type="ECO:0000313" key="1">
    <source>
        <dbReference type="EMBL" id="EEF22410.1"/>
    </source>
</evidence>
<gene>
    <name evidence="1" type="ORF">RCOM_2038160</name>
</gene>
<keyword evidence="2" id="KW-1185">Reference proteome</keyword>
<proteinExistence type="predicted"/>
<accession>B9TP04</accession>
<protein>
    <submittedName>
        <fullName evidence="1">Uncharacterized protein</fullName>
    </submittedName>
</protein>